<dbReference type="AlphaFoldDB" id="A0A0K1PRT8"/>
<gene>
    <name evidence="2" type="ORF">AKJ09_02902</name>
</gene>
<evidence type="ECO:0000313" key="3">
    <source>
        <dbReference type="Proteomes" id="UP000064967"/>
    </source>
</evidence>
<dbReference type="EMBL" id="CP012333">
    <property type="protein sequence ID" value="AKU96238.1"/>
    <property type="molecule type" value="Genomic_DNA"/>
</dbReference>
<organism evidence="2 3">
    <name type="scientific">Labilithrix luteola</name>
    <dbReference type="NCBI Taxonomy" id="1391654"/>
    <lineage>
        <taxon>Bacteria</taxon>
        <taxon>Pseudomonadati</taxon>
        <taxon>Myxococcota</taxon>
        <taxon>Polyangia</taxon>
        <taxon>Polyangiales</taxon>
        <taxon>Labilitrichaceae</taxon>
        <taxon>Labilithrix</taxon>
    </lineage>
</organism>
<keyword evidence="3" id="KW-1185">Reference proteome</keyword>
<protein>
    <submittedName>
        <fullName evidence="2">Uncharacterized protein</fullName>
    </submittedName>
</protein>
<accession>A0A0K1PRT8</accession>
<feature type="compositionally biased region" description="Pro residues" evidence="1">
    <location>
        <begin position="193"/>
        <end position="211"/>
    </location>
</feature>
<evidence type="ECO:0000313" key="2">
    <source>
        <dbReference type="EMBL" id="AKU96238.1"/>
    </source>
</evidence>
<dbReference type="Proteomes" id="UP000064967">
    <property type="component" value="Chromosome"/>
</dbReference>
<feature type="region of interest" description="Disordered" evidence="1">
    <location>
        <begin position="178"/>
        <end position="219"/>
    </location>
</feature>
<sequence length="372" mass="38989">MSGLPRWPRALAGVLAVGGALLVTTVSKTALADRVAVLPFTSPKNLAKPELDEARKWTREATTMRGHTLPTDSEMLSAEMAVKDGVADTSEEYRAAGRASSSDWTVVGRLERTDVPPAKLPDGKEEAGYTVYRLELEACQVSTGRVESLARELDPDEAPTQVSEMLALLLRPEGLANADIPWKNGQPRKPKPKPAPPPPPPPPPAPPPPPPEPEKPVVKHPYAENHPFALGASIGVSGLIAKPDEARGPSTAMPIGGVIAYALESVPGLEFRAIVTSQVVGPKALIAAGGARYAIPVLPQYRIFVGPELLAGTFVSLGAEKTGRFLGDGAVFASIGIGEYVQLEIAGDIGAAFGGSGTLVLAGGTFRTLVRF</sequence>
<dbReference type="SUPFAM" id="SSF101447">
    <property type="entry name" value="Formin homology 2 domain (FH2 domain)"/>
    <property type="match status" value="1"/>
</dbReference>
<dbReference type="STRING" id="1391654.AKJ09_02902"/>
<reference evidence="2 3" key="1">
    <citation type="submission" date="2015-08" db="EMBL/GenBank/DDBJ databases">
        <authorList>
            <person name="Babu N.S."/>
            <person name="Beckwith C.J."/>
            <person name="Beseler K.G."/>
            <person name="Brison A."/>
            <person name="Carone J.V."/>
            <person name="Caskin T.P."/>
            <person name="Diamond M."/>
            <person name="Durham M.E."/>
            <person name="Foxe J.M."/>
            <person name="Go M."/>
            <person name="Henderson B.A."/>
            <person name="Jones I.B."/>
            <person name="McGettigan J.A."/>
            <person name="Micheletti S.J."/>
            <person name="Nasrallah M.E."/>
            <person name="Ortiz D."/>
            <person name="Piller C.R."/>
            <person name="Privatt S.R."/>
            <person name="Schneider S.L."/>
            <person name="Sharp S."/>
            <person name="Smith T.C."/>
            <person name="Stanton J.D."/>
            <person name="Ullery H.E."/>
            <person name="Wilson R.J."/>
            <person name="Serrano M.G."/>
            <person name="Buck G."/>
            <person name="Lee V."/>
            <person name="Wang Y."/>
            <person name="Carvalho R."/>
            <person name="Voegtly L."/>
            <person name="Shi R."/>
            <person name="Duckworth R."/>
            <person name="Johnson A."/>
            <person name="Loviza R."/>
            <person name="Walstead R."/>
            <person name="Shah Z."/>
            <person name="Kiflezghi M."/>
            <person name="Wade K."/>
            <person name="Ball S.L."/>
            <person name="Bradley K.W."/>
            <person name="Asai D.J."/>
            <person name="Bowman C.A."/>
            <person name="Russell D.A."/>
            <person name="Pope W.H."/>
            <person name="Jacobs-Sera D."/>
            <person name="Hendrix R.W."/>
            <person name="Hatfull G.F."/>
        </authorList>
    </citation>
    <scope>NUCLEOTIDE SEQUENCE [LARGE SCALE GENOMIC DNA]</scope>
    <source>
        <strain evidence="2 3">DSM 27648</strain>
    </source>
</reference>
<proteinExistence type="predicted"/>
<evidence type="ECO:0000256" key="1">
    <source>
        <dbReference type="SAM" id="MobiDB-lite"/>
    </source>
</evidence>
<dbReference type="KEGG" id="llu:AKJ09_02902"/>
<name>A0A0K1PRT8_9BACT</name>